<dbReference type="PANTHER" id="PTHR19271">
    <property type="entry name" value="CYTOCHROME B"/>
    <property type="match status" value="1"/>
</dbReference>
<evidence type="ECO:0000256" key="16">
    <source>
        <dbReference type="ARBA" id="ARBA00061233"/>
    </source>
</evidence>
<keyword evidence="13" id="KW-0830">Ubiquinone</keyword>
<dbReference type="PIRSF" id="PIRSF038885">
    <property type="entry name" value="COB"/>
    <property type="match status" value="1"/>
</dbReference>
<feature type="transmembrane region" description="Helical" evidence="19">
    <location>
        <begin position="88"/>
        <end position="108"/>
    </location>
</feature>
<dbReference type="GO" id="GO:0045275">
    <property type="term" value="C:respiratory chain complex III"/>
    <property type="evidence" value="ECO:0007669"/>
    <property type="project" value="InterPro"/>
</dbReference>
<evidence type="ECO:0000256" key="18">
    <source>
        <dbReference type="PIRSR" id="PIRSR038885-2"/>
    </source>
</evidence>
<evidence type="ECO:0000256" key="5">
    <source>
        <dbReference type="ARBA" id="ARBA00022617"/>
    </source>
</evidence>
<feature type="transmembrane region" description="Helical" evidence="19">
    <location>
        <begin position="141"/>
        <end position="159"/>
    </location>
</feature>
<keyword evidence="6 19" id="KW-0679">Respiratory chain</keyword>
<feature type="binding site" description="axial binding residue" evidence="18">
    <location>
        <position position="98"/>
    </location>
    <ligand>
        <name>heme b</name>
        <dbReference type="ChEBI" id="CHEBI:60344"/>
        <label>b566</label>
    </ligand>
    <ligandPart>
        <name>Fe</name>
        <dbReference type="ChEBI" id="CHEBI:18248"/>
    </ligandPart>
</feature>
<evidence type="ECO:0000256" key="17">
    <source>
        <dbReference type="PIRSR" id="PIRSR038885-1"/>
    </source>
</evidence>
<keyword evidence="7 19" id="KW-0812">Transmembrane</keyword>
<evidence type="ECO:0000256" key="8">
    <source>
        <dbReference type="ARBA" id="ARBA00022723"/>
    </source>
</evidence>
<sequence>MAPNLRKNHPLLKIVNDSLIDLPTPSNISAWWNFGSLLGICLVTQIITGLLLAMHYTADTSLAFTSVAHTCRNVQFGWLIRNLHANGASFFFICIYFHIGRGIYYGSYLNKETWNVGVILLLALMATAFVGYVLPWGQMSFWGATVITNLFSAIPYIGQTLVEWAWGGFSVDNPTLTRFFALHFLLPFVIAGLTLVHLTFLHETGSNNPLGIPSDCDKIPFHPYYSTKDILGFALMLILLVSLALFSPNLLGDPENFTPANPLSTPPHIKPEWYFLFAYAILRSIPNKLGGVLALAASVLVLFLMPLLHTSKQRSMTFRPLSQILFWTLVANLLVLTWVGSQPAEHPFIIIGQLASLSYFTIILVLFPLAAILENKILKL</sequence>
<accession>A0A0D5BF00</accession>
<comment type="subcellular location">
    <subcellularLocation>
        <location evidence="2">Mitochondrion inner membrane</location>
        <topology evidence="2">Multi-pass membrane protein</topology>
    </subcellularLocation>
</comment>
<keyword evidence="5 18" id="KW-0349">Heme</keyword>
<keyword evidence="12 18" id="KW-0408">Iron</keyword>
<evidence type="ECO:0000256" key="6">
    <source>
        <dbReference type="ARBA" id="ARBA00022660"/>
    </source>
</evidence>
<dbReference type="GO" id="GO:0046872">
    <property type="term" value="F:metal ion binding"/>
    <property type="evidence" value="ECO:0007669"/>
    <property type="project" value="UniProtKB-UniRule"/>
</dbReference>
<feature type="binding site" description="axial binding residue" evidence="18">
    <location>
        <position position="183"/>
    </location>
    <ligand>
        <name>heme b</name>
        <dbReference type="ChEBI" id="CHEBI:60344"/>
        <label>b562</label>
    </ligand>
    <ligandPart>
        <name>Fe</name>
        <dbReference type="ChEBI" id="CHEBI:18248"/>
    </ligandPart>
</feature>
<evidence type="ECO:0000259" key="21">
    <source>
        <dbReference type="PROSITE" id="PS51003"/>
    </source>
</evidence>
<dbReference type="InterPro" id="IPR005798">
    <property type="entry name" value="Cyt_b/b6_C"/>
</dbReference>
<keyword evidence="10 19" id="KW-0249">Electron transport</keyword>
<evidence type="ECO:0000256" key="2">
    <source>
        <dbReference type="ARBA" id="ARBA00004448"/>
    </source>
</evidence>
<evidence type="ECO:0000256" key="7">
    <source>
        <dbReference type="ARBA" id="ARBA00022692"/>
    </source>
</evidence>
<geneLocation type="mitochondrion" evidence="22"/>
<dbReference type="CDD" id="cd00284">
    <property type="entry name" value="Cytochrome_b_N"/>
    <property type="match status" value="1"/>
</dbReference>
<feature type="transmembrane region" description="Helical" evidence="19">
    <location>
        <begin position="320"/>
        <end position="341"/>
    </location>
</feature>
<keyword evidence="4 19" id="KW-0813">Transport</keyword>
<dbReference type="GO" id="GO:0005743">
    <property type="term" value="C:mitochondrial inner membrane"/>
    <property type="evidence" value="ECO:0007669"/>
    <property type="project" value="UniProtKB-SubCell"/>
</dbReference>
<keyword evidence="14 19" id="KW-0496">Mitochondrion</keyword>
<dbReference type="PANTHER" id="PTHR19271:SF16">
    <property type="entry name" value="CYTOCHROME B"/>
    <property type="match status" value="1"/>
</dbReference>
<gene>
    <name evidence="22" type="primary">cytb</name>
</gene>
<dbReference type="PROSITE" id="PS51002">
    <property type="entry name" value="CYTB_NTER"/>
    <property type="match status" value="1"/>
</dbReference>
<evidence type="ECO:0000256" key="3">
    <source>
        <dbReference type="ARBA" id="ARBA00013531"/>
    </source>
</evidence>
<feature type="transmembrane region" description="Helical" evidence="19">
    <location>
        <begin position="31"/>
        <end position="53"/>
    </location>
</feature>
<dbReference type="SUPFAM" id="SSF81648">
    <property type="entry name" value="a domain/subunit of cytochrome bc1 complex (Ubiquinol-cytochrome c reductase)"/>
    <property type="match status" value="1"/>
</dbReference>
<evidence type="ECO:0000256" key="15">
    <source>
        <dbReference type="ARBA" id="ARBA00023136"/>
    </source>
</evidence>
<evidence type="ECO:0000256" key="4">
    <source>
        <dbReference type="ARBA" id="ARBA00022448"/>
    </source>
</evidence>
<feature type="transmembrane region" description="Helical" evidence="19">
    <location>
        <begin position="179"/>
        <end position="201"/>
    </location>
</feature>
<feature type="transmembrane region" description="Helical" evidence="19">
    <location>
        <begin position="230"/>
        <end position="251"/>
    </location>
</feature>
<proteinExistence type="inferred from homology"/>
<comment type="function">
    <text evidence="1 19">Component of the ubiquinol-cytochrome c reductase complex (complex III or cytochrome b-c1 complex) that is part of the mitochondrial respiratory chain. The b-c1 complex mediates electron transfer from ubiquinol to cytochrome c. Contributes to the generation of a proton gradient across the mitochondrial membrane that is then used for ATP synthesis.</text>
</comment>
<dbReference type="SUPFAM" id="SSF81342">
    <property type="entry name" value="Transmembrane di-heme cytochromes"/>
    <property type="match status" value="1"/>
</dbReference>
<dbReference type="InterPro" id="IPR036150">
    <property type="entry name" value="Cyt_b/b6_C_sf"/>
</dbReference>
<comment type="cofactor">
    <cofactor evidence="19">
        <name>heme b</name>
        <dbReference type="ChEBI" id="CHEBI:60344"/>
    </cofactor>
    <text evidence="19">Binds 2 heme groups non-covalently.</text>
</comment>
<evidence type="ECO:0000256" key="19">
    <source>
        <dbReference type="RuleBase" id="RU362117"/>
    </source>
</evidence>
<keyword evidence="15 19" id="KW-0472">Membrane</keyword>
<evidence type="ECO:0000256" key="9">
    <source>
        <dbReference type="ARBA" id="ARBA00022792"/>
    </source>
</evidence>
<dbReference type="InterPro" id="IPR027387">
    <property type="entry name" value="Cytb/b6-like_sf"/>
</dbReference>
<dbReference type="PROSITE" id="PS51003">
    <property type="entry name" value="CYTB_CTER"/>
    <property type="match status" value="1"/>
</dbReference>
<evidence type="ECO:0000313" key="22">
    <source>
        <dbReference type="EMBL" id="AJW59794.1"/>
    </source>
</evidence>
<evidence type="ECO:0000256" key="11">
    <source>
        <dbReference type="ARBA" id="ARBA00022989"/>
    </source>
</evidence>
<keyword evidence="11 19" id="KW-1133">Transmembrane helix</keyword>
<comment type="cofactor">
    <cofactor evidence="18">
        <name>heme</name>
        <dbReference type="ChEBI" id="CHEBI:30413"/>
    </cofactor>
    <text evidence="18">Binds 2 heme groups non-covalently.</text>
</comment>
<dbReference type="InterPro" id="IPR005797">
    <property type="entry name" value="Cyt_b/b6_N"/>
</dbReference>
<feature type="binding site" evidence="17">
    <location>
        <position position="202"/>
    </location>
    <ligand>
        <name>a ubiquinone</name>
        <dbReference type="ChEBI" id="CHEBI:16389"/>
    </ligand>
</feature>
<feature type="binding site" description="axial binding residue" evidence="18">
    <location>
        <position position="84"/>
    </location>
    <ligand>
        <name>heme b</name>
        <dbReference type="ChEBI" id="CHEBI:60344"/>
        <label>b562</label>
    </ligand>
    <ligandPart>
        <name>Fe</name>
        <dbReference type="ChEBI" id="CHEBI:18248"/>
    </ligandPart>
</feature>
<keyword evidence="9" id="KW-0999">Mitochondrion inner membrane</keyword>
<dbReference type="InterPro" id="IPR030689">
    <property type="entry name" value="Cytochrome_b"/>
</dbReference>
<feature type="transmembrane region" description="Helical" evidence="19">
    <location>
        <begin position="114"/>
        <end position="134"/>
    </location>
</feature>
<dbReference type="InterPro" id="IPR016174">
    <property type="entry name" value="Di-haem_cyt_TM"/>
</dbReference>
<dbReference type="GO" id="GO:0006122">
    <property type="term" value="P:mitochondrial electron transport, ubiquinol to cytochrome c"/>
    <property type="evidence" value="ECO:0007669"/>
    <property type="project" value="TreeGrafter"/>
</dbReference>
<evidence type="ECO:0000256" key="1">
    <source>
        <dbReference type="ARBA" id="ARBA00002566"/>
    </source>
</evidence>
<name>A0A0D5BF00_9PARI</name>
<dbReference type="CDD" id="cd00290">
    <property type="entry name" value="cytochrome_b_C"/>
    <property type="match status" value="1"/>
</dbReference>
<dbReference type="GO" id="GO:0008121">
    <property type="term" value="F:quinol-cytochrome-c reductase activity"/>
    <property type="evidence" value="ECO:0007669"/>
    <property type="project" value="InterPro"/>
</dbReference>
<protein>
    <recommendedName>
        <fullName evidence="3 19">Cytochrome b</fullName>
    </recommendedName>
</protein>
<evidence type="ECO:0000256" key="10">
    <source>
        <dbReference type="ARBA" id="ARBA00022982"/>
    </source>
</evidence>
<evidence type="ECO:0000256" key="14">
    <source>
        <dbReference type="ARBA" id="ARBA00023128"/>
    </source>
</evidence>
<feature type="binding site" description="axial binding residue" evidence="18">
    <location>
        <position position="197"/>
    </location>
    <ligand>
        <name>heme b</name>
        <dbReference type="ChEBI" id="CHEBI:60344"/>
        <label>b566</label>
    </ligand>
    <ligandPart>
        <name>Fe</name>
        <dbReference type="ChEBI" id="CHEBI:18248"/>
    </ligandPart>
</feature>
<dbReference type="GO" id="GO:0016491">
    <property type="term" value="F:oxidoreductase activity"/>
    <property type="evidence" value="ECO:0007669"/>
    <property type="project" value="UniProtKB-UniRule"/>
</dbReference>
<evidence type="ECO:0000256" key="13">
    <source>
        <dbReference type="ARBA" id="ARBA00023075"/>
    </source>
</evidence>
<dbReference type="EMBL" id="KP759251">
    <property type="protein sequence ID" value="AJW59794.1"/>
    <property type="molecule type" value="Genomic_DNA"/>
</dbReference>
<feature type="transmembrane region" description="Helical" evidence="19">
    <location>
        <begin position="347"/>
        <end position="373"/>
    </location>
</feature>
<keyword evidence="8 18" id="KW-0479">Metal-binding</keyword>
<dbReference type="InterPro" id="IPR048259">
    <property type="entry name" value="Cytochrome_b_N_euk/bac"/>
</dbReference>
<feature type="domain" description="Cytochrome b/b6 N-terminal region profile" evidence="20">
    <location>
        <begin position="1"/>
        <end position="210"/>
    </location>
</feature>
<reference evidence="22" key="1">
    <citation type="journal article" date="2015" name="Mol. Ecol.">
        <title>Disentangling the complex evolutionary history of the Western Palearctic blue tits (Cyanistes spp.) - phylogenomic analyses suggest radiation by multiple colonization events and subsequent isolation.</title>
        <authorList>
            <person name="Stervander M."/>
            <person name="Illera J.C."/>
            <person name="Kvist L."/>
            <person name="Barbosa P."/>
            <person name="Keehnen N.P."/>
            <person name="Pruisscher P."/>
            <person name="Bensch S."/>
            <person name="Hansson B."/>
        </authorList>
    </citation>
    <scope>NUCLEOTIDE SEQUENCE</scope>
</reference>
<evidence type="ECO:0000259" key="20">
    <source>
        <dbReference type="PROSITE" id="PS51002"/>
    </source>
</evidence>
<dbReference type="InterPro" id="IPR048260">
    <property type="entry name" value="Cytochrome_b_C_euk/bac"/>
</dbReference>
<dbReference type="Pfam" id="PF00033">
    <property type="entry name" value="Cytochrome_B"/>
    <property type="match status" value="1"/>
</dbReference>
<comment type="similarity">
    <text evidence="16 19">Belongs to the cytochrome b family.</text>
</comment>
<dbReference type="AlphaFoldDB" id="A0A0D5BF00"/>
<feature type="transmembrane region" description="Helical" evidence="19">
    <location>
        <begin position="289"/>
        <end position="308"/>
    </location>
</feature>
<evidence type="ECO:0000256" key="12">
    <source>
        <dbReference type="ARBA" id="ARBA00023004"/>
    </source>
</evidence>
<organism evidence="22">
    <name type="scientific">Cyanistes degener</name>
    <name type="common">Fuerteventura blue tit</name>
    <dbReference type="NCBI Taxonomy" id="1069449"/>
    <lineage>
        <taxon>Eukaryota</taxon>
        <taxon>Metazoa</taxon>
        <taxon>Chordata</taxon>
        <taxon>Craniata</taxon>
        <taxon>Vertebrata</taxon>
        <taxon>Euteleostomi</taxon>
        <taxon>Archelosauria</taxon>
        <taxon>Archosauria</taxon>
        <taxon>Dinosauria</taxon>
        <taxon>Saurischia</taxon>
        <taxon>Theropoda</taxon>
        <taxon>Coelurosauria</taxon>
        <taxon>Aves</taxon>
        <taxon>Neognathae</taxon>
        <taxon>Neoaves</taxon>
        <taxon>Telluraves</taxon>
        <taxon>Australaves</taxon>
        <taxon>Passeriformes</taxon>
        <taxon>Paridae</taxon>
        <taxon>Cyanistes</taxon>
    </lineage>
</organism>
<dbReference type="FunFam" id="1.20.810.10:FF:000002">
    <property type="entry name" value="Cytochrome b"/>
    <property type="match status" value="1"/>
</dbReference>
<dbReference type="Pfam" id="PF00032">
    <property type="entry name" value="Cytochrom_B_C"/>
    <property type="match status" value="1"/>
</dbReference>
<feature type="domain" description="Cytochrome b/b6 C-terminal region profile" evidence="21">
    <location>
        <begin position="211"/>
        <end position="380"/>
    </location>
</feature>
<dbReference type="Gene3D" id="1.20.810.10">
    <property type="entry name" value="Cytochrome Bc1 Complex, Chain C"/>
    <property type="match status" value="1"/>
</dbReference>